<sequence>MHFSTLFTALAAVLGAHALPAAEVSSSSKYTPASTFSTDLLAAQALITKGLHSFKNGWSDNSQCSPTNVAIRREWSSLSLKERKSYIDAMLCLQSKPSKGNYGFNTNGTLSGIKTRYDDFVAVHINQTLEIHATASFLPWHRYFTWNLEQALRNECGYEGYQPYWNWGKYAQDPINSPLFDGSEYSMSGNGQYAEHNCTDALGNGINCIPPGEGGGCVTTGPFKDYTVNLGPLFPGLRLTDGSLTAVNSSFEHNPRCLRRDINPWVSSQWSTDAESFDLIKNYKNITTFQNHMQGDFPNGFFGVHSAGHYTIGGDPGGDFFVSPAEPAFYLHHAQIDRTWWMWQNLDPANRINAYDGPTIVFDETSPRGKLTDNLNMGNLGTSRQVKEVMDTTHGPLCYIYV</sequence>
<evidence type="ECO:0000313" key="6">
    <source>
        <dbReference type="Proteomes" id="UP001316803"/>
    </source>
</evidence>
<dbReference type="InterPro" id="IPR002227">
    <property type="entry name" value="Tyrosinase_Cu-bd"/>
</dbReference>
<keyword evidence="1" id="KW-0479">Metal-binding</keyword>
<dbReference type="PANTHER" id="PTHR11474">
    <property type="entry name" value="TYROSINASE FAMILY MEMBER"/>
    <property type="match status" value="1"/>
</dbReference>
<dbReference type="SUPFAM" id="SSF48056">
    <property type="entry name" value="Di-copper centre-containing domain"/>
    <property type="match status" value="1"/>
</dbReference>
<dbReference type="InterPro" id="IPR050316">
    <property type="entry name" value="Tyrosinase/Hemocyanin"/>
</dbReference>
<proteinExistence type="predicted"/>
<dbReference type="Pfam" id="PF00264">
    <property type="entry name" value="Tyrosinase"/>
    <property type="match status" value="1"/>
</dbReference>
<evidence type="ECO:0000313" key="5">
    <source>
        <dbReference type="EMBL" id="KAK5950073.1"/>
    </source>
</evidence>
<evidence type="ECO:0000259" key="4">
    <source>
        <dbReference type="PROSITE" id="PS00497"/>
    </source>
</evidence>
<dbReference type="InterPro" id="IPR008922">
    <property type="entry name" value="Di-copper_centre_dom_sf"/>
</dbReference>
<protein>
    <recommendedName>
        <fullName evidence="4">Tyrosinase copper-binding domain-containing protein</fullName>
    </recommendedName>
</protein>
<name>A0AAN8EAH1_9EURO</name>
<dbReference type="PANTHER" id="PTHR11474:SF125">
    <property type="entry name" value="N-ACETYL-6-HYDROXYTRYPTOPHAN OXIDASE IVOB-RELATED"/>
    <property type="match status" value="1"/>
</dbReference>
<dbReference type="AlphaFoldDB" id="A0AAN8EAH1"/>
<evidence type="ECO:0000256" key="1">
    <source>
        <dbReference type="ARBA" id="ARBA00022723"/>
    </source>
</evidence>
<dbReference type="Gene3D" id="1.10.1280.10">
    <property type="entry name" value="Di-copper center containing domain from catechol oxidase"/>
    <property type="match status" value="1"/>
</dbReference>
<dbReference type="PRINTS" id="PR00092">
    <property type="entry name" value="TYROSINASE"/>
</dbReference>
<reference evidence="5 6" key="1">
    <citation type="submission" date="2022-12" db="EMBL/GenBank/DDBJ databases">
        <title>Genomic features and morphological characterization of a novel Knufia sp. strain isolated from spacecraft assembly facility.</title>
        <authorList>
            <person name="Teixeira M."/>
            <person name="Chander A.M."/>
            <person name="Stajich J.E."/>
            <person name="Venkateswaran K."/>
        </authorList>
    </citation>
    <scope>NUCLEOTIDE SEQUENCE [LARGE SCALE GENOMIC DNA]</scope>
    <source>
        <strain evidence="5 6">FJI-L2-BK-P2</strain>
    </source>
</reference>
<keyword evidence="2" id="KW-0560">Oxidoreductase</keyword>
<evidence type="ECO:0000256" key="2">
    <source>
        <dbReference type="ARBA" id="ARBA00023002"/>
    </source>
</evidence>
<keyword evidence="6" id="KW-1185">Reference proteome</keyword>
<dbReference type="EMBL" id="JAKLMC020000029">
    <property type="protein sequence ID" value="KAK5950073.1"/>
    <property type="molecule type" value="Genomic_DNA"/>
</dbReference>
<evidence type="ECO:0000256" key="3">
    <source>
        <dbReference type="SAM" id="SignalP"/>
    </source>
</evidence>
<dbReference type="GO" id="GO:0046872">
    <property type="term" value="F:metal ion binding"/>
    <property type="evidence" value="ECO:0007669"/>
    <property type="project" value="UniProtKB-KW"/>
</dbReference>
<dbReference type="Proteomes" id="UP001316803">
    <property type="component" value="Unassembled WGS sequence"/>
</dbReference>
<organism evidence="5 6">
    <name type="scientific">Knufia fluminis</name>
    <dbReference type="NCBI Taxonomy" id="191047"/>
    <lineage>
        <taxon>Eukaryota</taxon>
        <taxon>Fungi</taxon>
        <taxon>Dikarya</taxon>
        <taxon>Ascomycota</taxon>
        <taxon>Pezizomycotina</taxon>
        <taxon>Eurotiomycetes</taxon>
        <taxon>Chaetothyriomycetidae</taxon>
        <taxon>Chaetothyriales</taxon>
        <taxon>Trichomeriaceae</taxon>
        <taxon>Knufia</taxon>
    </lineage>
</organism>
<feature type="domain" description="Tyrosinase copper-binding" evidence="4">
    <location>
        <begin position="132"/>
        <end position="149"/>
    </location>
</feature>
<comment type="caution">
    <text evidence="5">The sequence shown here is derived from an EMBL/GenBank/DDBJ whole genome shotgun (WGS) entry which is preliminary data.</text>
</comment>
<gene>
    <name evidence="5" type="ORF">OHC33_008788</name>
</gene>
<feature type="chain" id="PRO_5042829135" description="Tyrosinase copper-binding domain-containing protein" evidence="3">
    <location>
        <begin position="19"/>
        <end position="402"/>
    </location>
</feature>
<accession>A0AAN8EAH1</accession>
<dbReference type="PROSITE" id="PS00497">
    <property type="entry name" value="TYROSINASE_1"/>
    <property type="match status" value="1"/>
</dbReference>
<keyword evidence="3" id="KW-0732">Signal</keyword>
<dbReference type="GO" id="GO:0016491">
    <property type="term" value="F:oxidoreductase activity"/>
    <property type="evidence" value="ECO:0007669"/>
    <property type="project" value="UniProtKB-KW"/>
</dbReference>
<feature type="signal peptide" evidence="3">
    <location>
        <begin position="1"/>
        <end position="18"/>
    </location>
</feature>